<evidence type="ECO:0000313" key="10">
    <source>
        <dbReference type="EMBL" id="TFK19965.1"/>
    </source>
</evidence>
<evidence type="ECO:0000256" key="8">
    <source>
        <dbReference type="PIRSR" id="PIRSR608901-2"/>
    </source>
</evidence>
<gene>
    <name evidence="10" type="ORF">FA15DRAFT_673933</name>
</gene>
<evidence type="ECO:0000256" key="7">
    <source>
        <dbReference type="PIRSR" id="PIRSR608901-1"/>
    </source>
</evidence>
<dbReference type="AlphaFoldDB" id="A0A5C3KJ79"/>
<comment type="cofactor">
    <cofactor evidence="8">
        <name>Zn(2+)</name>
        <dbReference type="ChEBI" id="CHEBI:29105"/>
    </cofactor>
</comment>
<feature type="binding site" evidence="7">
    <location>
        <position position="25"/>
    </location>
    <ligand>
        <name>Ca(2+)</name>
        <dbReference type="ChEBI" id="CHEBI:29108"/>
    </ligand>
</feature>
<organism evidence="10 11">
    <name type="scientific">Coprinopsis marcescibilis</name>
    <name type="common">Agaric fungus</name>
    <name type="synonym">Psathyrella marcescibilis</name>
    <dbReference type="NCBI Taxonomy" id="230819"/>
    <lineage>
        <taxon>Eukaryota</taxon>
        <taxon>Fungi</taxon>
        <taxon>Dikarya</taxon>
        <taxon>Basidiomycota</taxon>
        <taxon>Agaricomycotina</taxon>
        <taxon>Agaricomycetes</taxon>
        <taxon>Agaricomycetidae</taxon>
        <taxon>Agaricales</taxon>
        <taxon>Agaricineae</taxon>
        <taxon>Psathyrellaceae</taxon>
        <taxon>Coprinopsis</taxon>
    </lineage>
</organism>
<dbReference type="STRING" id="230819.A0A5C3KJ79"/>
<sequence length="290" mass="32723">MLNLTSVAPYLQKQGIWGPVTATLDWCEVNHQFSPYIAEMANTLSNLFTVGIALAGLHEAAVQKLPPRYIMGYLGVALVGIGSFFFHATLQYHAQLADELPMIYVGSMSLWLLFDNKPGFGVSTLRTKFLIAATIILDILFSWTYILYRNPVYHQVVFGTMVVSTAARVAYILQHSEASRRIPDKQKAVIGKLFSSGAILFALGFLLWNLDNGFCHRLTQWKLRVGWPQAFALEGNRFQSMLGAGTYYMFSGIHPQFSTLCTKDDPKKYQMFFRHGLPHIRNLELSAKRD</sequence>
<accession>A0A5C3KJ79</accession>
<feature type="binding site" evidence="8">
    <location>
        <position position="87"/>
    </location>
    <ligand>
        <name>Zn(2+)</name>
        <dbReference type="ChEBI" id="CHEBI:29105"/>
        <note>catalytic</note>
    </ligand>
</feature>
<dbReference type="GO" id="GO:0016811">
    <property type="term" value="F:hydrolase activity, acting on carbon-nitrogen (but not peptide) bonds, in linear amides"/>
    <property type="evidence" value="ECO:0007669"/>
    <property type="project" value="InterPro"/>
</dbReference>
<dbReference type="Proteomes" id="UP000307440">
    <property type="component" value="Unassembled WGS sequence"/>
</dbReference>
<dbReference type="OrthoDB" id="187171at2759"/>
<feature type="transmembrane region" description="Helical" evidence="9">
    <location>
        <begin position="193"/>
        <end position="210"/>
    </location>
</feature>
<evidence type="ECO:0000256" key="1">
    <source>
        <dbReference type="ARBA" id="ARBA00004141"/>
    </source>
</evidence>
<evidence type="ECO:0000256" key="9">
    <source>
        <dbReference type="SAM" id="Phobius"/>
    </source>
</evidence>
<feature type="transmembrane region" description="Helical" evidence="9">
    <location>
        <begin position="36"/>
        <end position="57"/>
    </location>
</feature>
<dbReference type="GO" id="GO:0046872">
    <property type="term" value="F:metal ion binding"/>
    <property type="evidence" value="ECO:0007669"/>
    <property type="project" value="UniProtKB-KW"/>
</dbReference>
<comment type="similarity">
    <text evidence="2">Belongs to the alkaline ceramidase family.</text>
</comment>
<keyword evidence="6 9" id="KW-0472">Membrane</keyword>
<reference evidence="10 11" key="1">
    <citation type="journal article" date="2019" name="Nat. Ecol. Evol.">
        <title>Megaphylogeny resolves global patterns of mushroom evolution.</title>
        <authorList>
            <person name="Varga T."/>
            <person name="Krizsan K."/>
            <person name="Foldi C."/>
            <person name="Dima B."/>
            <person name="Sanchez-Garcia M."/>
            <person name="Sanchez-Ramirez S."/>
            <person name="Szollosi G.J."/>
            <person name="Szarkandi J.G."/>
            <person name="Papp V."/>
            <person name="Albert L."/>
            <person name="Andreopoulos W."/>
            <person name="Angelini C."/>
            <person name="Antonin V."/>
            <person name="Barry K.W."/>
            <person name="Bougher N.L."/>
            <person name="Buchanan P."/>
            <person name="Buyck B."/>
            <person name="Bense V."/>
            <person name="Catcheside P."/>
            <person name="Chovatia M."/>
            <person name="Cooper J."/>
            <person name="Damon W."/>
            <person name="Desjardin D."/>
            <person name="Finy P."/>
            <person name="Geml J."/>
            <person name="Haridas S."/>
            <person name="Hughes K."/>
            <person name="Justo A."/>
            <person name="Karasinski D."/>
            <person name="Kautmanova I."/>
            <person name="Kiss B."/>
            <person name="Kocsube S."/>
            <person name="Kotiranta H."/>
            <person name="LaButti K.M."/>
            <person name="Lechner B.E."/>
            <person name="Liimatainen K."/>
            <person name="Lipzen A."/>
            <person name="Lukacs Z."/>
            <person name="Mihaltcheva S."/>
            <person name="Morgado L.N."/>
            <person name="Niskanen T."/>
            <person name="Noordeloos M.E."/>
            <person name="Ohm R.A."/>
            <person name="Ortiz-Santana B."/>
            <person name="Ovrebo C."/>
            <person name="Racz N."/>
            <person name="Riley R."/>
            <person name="Savchenko A."/>
            <person name="Shiryaev A."/>
            <person name="Soop K."/>
            <person name="Spirin V."/>
            <person name="Szebenyi C."/>
            <person name="Tomsovsky M."/>
            <person name="Tulloss R.E."/>
            <person name="Uehling J."/>
            <person name="Grigoriev I.V."/>
            <person name="Vagvolgyi C."/>
            <person name="Papp T."/>
            <person name="Martin F.M."/>
            <person name="Miettinen O."/>
            <person name="Hibbett D.S."/>
            <person name="Nagy L.G."/>
        </authorList>
    </citation>
    <scope>NUCLEOTIDE SEQUENCE [LARGE SCALE GENOMIC DNA]</scope>
    <source>
        <strain evidence="10 11">CBS 121175</strain>
    </source>
</reference>
<dbReference type="PANTHER" id="PTHR46187:SF3">
    <property type="entry name" value="ALKALINE CERAMIDASE 3"/>
    <property type="match status" value="1"/>
</dbReference>
<feature type="binding site" evidence="7">
    <location>
        <position position="30"/>
    </location>
    <ligand>
        <name>Ca(2+)</name>
        <dbReference type="ChEBI" id="CHEBI:29108"/>
    </ligand>
</feature>
<evidence type="ECO:0000256" key="4">
    <source>
        <dbReference type="ARBA" id="ARBA00022801"/>
    </source>
</evidence>
<feature type="binding site" evidence="7">
    <location>
        <position position="39"/>
    </location>
    <ligand>
        <name>Ca(2+)</name>
        <dbReference type="ChEBI" id="CHEBI:29108"/>
    </ligand>
</feature>
<feature type="binding site" evidence="7">
    <location>
        <position position="28"/>
    </location>
    <ligand>
        <name>Ca(2+)</name>
        <dbReference type="ChEBI" id="CHEBI:29108"/>
    </ligand>
</feature>
<feature type="binding site" evidence="7">
    <location>
        <position position="26"/>
    </location>
    <ligand>
        <name>Ca(2+)</name>
        <dbReference type="ChEBI" id="CHEBI:29108"/>
    </ligand>
</feature>
<dbReference type="GO" id="GO:0046513">
    <property type="term" value="P:ceramide biosynthetic process"/>
    <property type="evidence" value="ECO:0007669"/>
    <property type="project" value="TreeGrafter"/>
</dbReference>
<evidence type="ECO:0000256" key="5">
    <source>
        <dbReference type="ARBA" id="ARBA00022989"/>
    </source>
</evidence>
<feature type="transmembrane region" description="Helical" evidence="9">
    <location>
        <begin position="152"/>
        <end position="173"/>
    </location>
</feature>
<protein>
    <submittedName>
        <fullName evidence="10">Phytoceramidase</fullName>
    </submittedName>
</protein>
<proteinExistence type="inferred from homology"/>
<dbReference type="GO" id="GO:0005789">
    <property type="term" value="C:endoplasmic reticulum membrane"/>
    <property type="evidence" value="ECO:0007669"/>
    <property type="project" value="TreeGrafter"/>
</dbReference>
<dbReference type="InterPro" id="IPR008901">
    <property type="entry name" value="ACER"/>
</dbReference>
<comment type="subcellular location">
    <subcellularLocation>
        <location evidence="1">Membrane</location>
        <topology evidence="1">Multi-pass membrane protein</topology>
    </subcellularLocation>
</comment>
<evidence type="ECO:0000313" key="11">
    <source>
        <dbReference type="Proteomes" id="UP000307440"/>
    </source>
</evidence>
<keyword evidence="4" id="KW-0378">Hydrolase</keyword>
<feature type="transmembrane region" description="Helical" evidence="9">
    <location>
        <begin position="69"/>
        <end position="88"/>
    </location>
</feature>
<dbReference type="PANTHER" id="PTHR46187">
    <property type="entry name" value="ALKALINE CERAMIDASE 3"/>
    <property type="match status" value="1"/>
</dbReference>
<name>A0A5C3KJ79_COPMA</name>
<dbReference type="GO" id="GO:0046514">
    <property type="term" value="P:ceramide catabolic process"/>
    <property type="evidence" value="ECO:0007669"/>
    <property type="project" value="TreeGrafter"/>
</dbReference>
<feature type="transmembrane region" description="Helical" evidence="9">
    <location>
        <begin position="129"/>
        <end position="146"/>
    </location>
</feature>
<evidence type="ECO:0000256" key="3">
    <source>
        <dbReference type="ARBA" id="ARBA00022692"/>
    </source>
</evidence>
<keyword evidence="5 9" id="KW-1133">Transmembrane helix</keyword>
<evidence type="ECO:0000256" key="6">
    <source>
        <dbReference type="ARBA" id="ARBA00023136"/>
    </source>
</evidence>
<keyword evidence="3 9" id="KW-0812">Transmembrane</keyword>
<keyword evidence="8" id="KW-0862">Zinc</keyword>
<keyword evidence="7" id="KW-0106">Calcium</keyword>
<keyword evidence="7" id="KW-0479">Metal-binding</keyword>
<dbReference type="EMBL" id="ML210317">
    <property type="protein sequence ID" value="TFK19965.1"/>
    <property type="molecule type" value="Genomic_DNA"/>
</dbReference>
<evidence type="ECO:0000256" key="2">
    <source>
        <dbReference type="ARBA" id="ARBA00009780"/>
    </source>
</evidence>
<keyword evidence="11" id="KW-1185">Reference proteome</keyword>
<dbReference type="Pfam" id="PF05875">
    <property type="entry name" value="Ceramidase"/>
    <property type="match status" value="1"/>
</dbReference>